<dbReference type="PANTHER" id="PTHR30465:SF0">
    <property type="entry name" value="OLIGOPEPTIDE TRANSPORT SYSTEM PERMEASE PROTEIN APPB"/>
    <property type="match status" value="1"/>
</dbReference>
<feature type="transmembrane region" description="Helical" evidence="7">
    <location>
        <begin position="250"/>
        <end position="272"/>
    </location>
</feature>
<proteinExistence type="inferred from homology"/>
<feature type="transmembrane region" description="Helical" evidence="7">
    <location>
        <begin position="116"/>
        <end position="138"/>
    </location>
</feature>
<comment type="subcellular location">
    <subcellularLocation>
        <location evidence="1 7">Cell membrane</location>
        <topology evidence="1 7">Multi-pass membrane protein</topology>
    </subcellularLocation>
</comment>
<name>A0A8B6X733_9BURK</name>
<protein>
    <submittedName>
        <fullName evidence="10">ABC transporter permease</fullName>
    </submittedName>
</protein>
<comment type="similarity">
    <text evidence="7">Belongs to the binding-protein-dependent transport system permease family.</text>
</comment>
<dbReference type="SUPFAM" id="SSF161098">
    <property type="entry name" value="MetI-like"/>
    <property type="match status" value="1"/>
</dbReference>
<reference evidence="10" key="1">
    <citation type="journal article" date="2007" name="Curr. Opin. Struct. Biol.">
        <title>Structure and mechanism of ABC transporter proteins.</title>
        <authorList>
            <person name="Hollenstein K."/>
            <person name="Dawson R.J."/>
            <person name="Locher K.P."/>
        </authorList>
    </citation>
    <scope>NUCLEOTIDE SEQUENCE</scope>
</reference>
<dbReference type="InterPro" id="IPR000515">
    <property type="entry name" value="MetI-like"/>
</dbReference>
<feature type="domain" description="ABC transmembrane type-1" evidence="8">
    <location>
        <begin position="110"/>
        <end position="315"/>
    </location>
</feature>
<evidence type="ECO:0000313" key="10">
    <source>
        <dbReference type="RefSeq" id="WP_028312966.1"/>
    </source>
</evidence>
<sequence>MLTYLIRRVLYAVLVLIGVNLLTFVLFFSVNTPDDMARLTLGERRVSPEAVARWKADRGFDKPTYYNPEAEGVAKLTDTIFFNTSADSARFRFGHANDGREIRHQIAERLPASLAIALPVFLATVGISIVFALALALLRGTRLDSAGVVTLVGLMSVSSLFFIILGQYLFSKMLRLMPASGFAPGPAMFTFVLLPVVCMILARLGPDSRLYRSIYIEELGKDYVRTARAKGLSEAVVLVRHVLRNSMIPIITASSLLLPALFVGSIVTESFFSIPGLGSLTIEGINTQDFNIVRAMVFFGSLLYVVAFLLTDIAYSWADPRIRLH</sequence>
<organism evidence="9 10">
    <name type="scientific">Derxia gummosa DSM 723</name>
    <dbReference type="NCBI Taxonomy" id="1121388"/>
    <lineage>
        <taxon>Bacteria</taxon>
        <taxon>Pseudomonadati</taxon>
        <taxon>Pseudomonadota</taxon>
        <taxon>Betaproteobacteria</taxon>
        <taxon>Burkholderiales</taxon>
        <taxon>Alcaligenaceae</taxon>
        <taxon>Derxia</taxon>
    </lineage>
</organism>
<keyword evidence="3" id="KW-1003">Cell membrane</keyword>
<dbReference type="Gene3D" id="1.10.3720.10">
    <property type="entry name" value="MetI-like"/>
    <property type="match status" value="1"/>
</dbReference>
<evidence type="ECO:0000256" key="3">
    <source>
        <dbReference type="ARBA" id="ARBA00022475"/>
    </source>
</evidence>
<dbReference type="RefSeq" id="WP_028312966.1">
    <property type="nucleotide sequence ID" value="NZ_KI519499.1"/>
</dbReference>
<evidence type="ECO:0000256" key="7">
    <source>
        <dbReference type="RuleBase" id="RU363032"/>
    </source>
</evidence>
<dbReference type="Pfam" id="PF00528">
    <property type="entry name" value="BPD_transp_1"/>
    <property type="match status" value="1"/>
</dbReference>
<dbReference type="CDD" id="cd06261">
    <property type="entry name" value="TM_PBP2"/>
    <property type="match status" value="1"/>
</dbReference>
<dbReference type="PROSITE" id="PS50928">
    <property type="entry name" value="ABC_TM1"/>
    <property type="match status" value="1"/>
</dbReference>
<feature type="transmembrane region" description="Helical" evidence="7">
    <location>
        <begin position="9"/>
        <end position="30"/>
    </location>
</feature>
<evidence type="ECO:0000256" key="2">
    <source>
        <dbReference type="ARBA" id="ARBA00022448"/>
    </source>
</evidence>
<evidence type="ECO:0000313" key="9">
    <source>
        <dbReference type="Proteomes" id="UP000675920"/>
    </source>
</evidence>
<dbReference type="InterPro" id="IPR045621">
    <property type="entry name" value="BPD_transp_1_N"/>
</dbReference>
<dbReference type="AlphaFoldDB" id="A0A8B6X733"/>
<keyword evidence="5 7" id="KW-1133">Transmembrane helix</keyword>
<keyword evidence="4 7" id="KW-0812">Transmembrane</keyword>
<dbReference type="OrthoDB" id="9803623at2"/>
<dbReference type="Proteomes" id="UP000675920">
    <property type="component" value="Unplaced"/>
</dbReference>
<keyword evidence="2 7" id="KW-0813">Transport</keyword>
<keyword evidence="9" id="KW-1185">Reference proteome</keyword>
<keyword evidence="6 7" id="KW-0472">Membrane</keyword>
<evidence type="ECO:0000256" key="1">
    <source>
        <dbReference type="ARBA" id="ARBA00004651"/>
    </source>
</evidence>
<dbReference type="Pfam" id="PF19300">
    <property type="entry name" value="BPD_transp_1_N"/>
    <property type="match status" value="1"/>
</dbReference>
<reference evidence="10" key="2">
    <citation type="journal article" date="2008" name="Microbiol. Mol. Biol. Rev.">
        <title>Structure, function, and evolution of bacterial ATP-binding cassette systems.</title>
        <authorList>
            <person name="Davidson A.L."/>
            <person name="Dassa E."/>
            <person name="Orelle C."/>
            <person name="Chen J."/>
        </authorList>
    </citation>
    <scope>NUCLEOTIDE SEQUENCE</scope>
</reference>
<dbReference type="InterPro" id="IPR035906">
    <property type="entry name" value="MetI-like_sf"/>
</dbReference>
<feature type="transmembrane region" description="Helical" evidence="7">
    <location>
        <begin position="182"/>
        <end position="202"/>
    </location>
</feature>
<accession>A0A8B6X733</accession>
<feature type="transmembrane region" description="Helical" evidence="7">
    <location>
        <begin position="145"/>
        <end position="170"/>
    </location>
</feature>
<evidence type="ECO:0000256" key="5">
    <source>
        <dbReference type="ARBA" id="ARBA00022989"/>
    </source>
</evidence>
<reference evidence="10" key="3">
    <citation type="submission" date="2025-08" db="UniProtKB">
        <authorList>
            <consortium name="RefSeq"/>
        </authorList>
    </citation>
    <scope>IDENTIFICATION</scope>
</reference>
<dbReference type="PANTHER" id="PTHR30465">
    <property type="entry name" value="INNER MEMBRANE ABC TRANSPORTER"/>
    <property type="match status" value="1"/>
</dbReference>
<evidence type="ECO:0000256" key="4">
    <source>
        <dbReference type="ARBA" id="ARBA00022692"/>
    </source>
</evidence>
<evidence type="ECO:0000256" key="6">
    <source>
        <dbReference type="ARBA" id="ARBA00023136"/>
    </source>
</evidence>
<evidence type="ECO:0000259" key="8">
    <source>
        <dbReference type="PROSITE" id="PS50928"/>
    </source>
</evidence>
<dbReference type="GO" id="GO:0055085">
    <property type="term" value="P:transmembrane transport"/>
    <property type="evidence" value="ECO:0007669"/>
    <property type="project" value="InterPro"/>
</dbReference>
<feature type="transmembrane region" description="Helical" evidence="7">
    <location>
        <begin position="292"/>
        <end position="315"/>
    </location>
</feature>
<dbReference type="GO" id="GO:0005886">
    <property type="term" value="C:plasma membrane"/>
    <property type="evidence" value="ECO:0007669"/>
    <property type="project" value="UniProtKB-SubCell"/>
</dbReference>